<name>E1ZMI5_CHLVA</name>
<evidence type="ECO:0000256" key="1">
    <source>
        <dbReference type="ARBA" id="ARBA00007017"/>
    </source>
</evidence>
<sequence>MPLHLAAGQPRTLAYSEAIRKDIKLLEVDEGLLDELLQTGLHLKGAPGEEAVLCSGSKTFAVKTVETTNLLLLVPEEQTAAVEAAVEALGCQDVTVPQPTPPGVLLGLGTQIQKNQAAAQQAPVVASALVSSHLELVPAAPRLHRLDALLGEYQYGAEGGEEEAGAAMAADGAPSPSGRAIGGSFRGGYTEGELLERVQCSAAELRAGLVDHRALCLDGRYCAVDASYQGMLLELVLLTAVEHGWALGALPGARVAAALQPQGYDPRVTLHCLATYGARVGSASAALNAAEFEDGAAAAMEVEEQAGGSGAGARASGGNGCYALDEAAVCLHFARSLLQAQPDWELHDFEREWQQRVPEGMLPSLEMLRGEARRYGGGIGAAGLQHPLRIKHFPLSGLPQDAPSRFAALFAEQPRWEWEELAPYVQSLRGPGQTAEALLLKYARASQQRPTDPVTYSAR</sequence>
<dbReference type="STRING" id="554065.E1ZMI5"/>
<dbReference type="InParanoid" id="E1ZMI5"/>
<dbReference type="GO" id="GO:0000775">
    <property type="term" value="C:chromosome, centromeric region"/>
    <property type="evidence" value="ECO:0007669"/>
    <property type="project" value="TreeGrafter"/>
</dbReference>
<dbReference type="eggNOG" id="KOG0798">
    <property type="taxonomic scope" value="Eukaryota"/>
</dbReference>
<dbReference type="FunCoup" id="E1ZMI5">
    <property type="interactions" value="1292"/>
</dbReference>
<keyword evidence="2" id="KW-0235">DNA replication</keyword>
<evidence type="ECO:0000313" key="4">
    <source>
        <dbReference type="Proteomes" id="UP000008141"/>
    </source>
</evidence>
<proteinExistence type="inferred from homology"/>
<dbReference type="GO" id="GO:0000785">
    <property type="term" value="C:chromatin"/>
    <property type="evidence" value="ECO:0007669"/>
    <property type="project" value="TreeGrafter"/>
</dbReference>
<evidence type="ECO:0000256" key="2">
    <source>
        <dbReference type="ARBA" id="ARBA00022705"/>
    </source>
</evidence>
<comment type="similarity">
    <text evidence="1">Belongs to the DCC1 family.</text>
</comment>
<protein>
    <recommendedName>
        <fullName evidence="5">Sister chromatid cohesion protein DCC1</fullName>
    </recommendedName>
</protein>
<dbReference type="GeneID" id="17352458"/>
<dbReference type="Proteomes" id="UP000008141">
    <property type="component" value="Unassembled WGS sequence"/>
</dbReference>
<dbReference type="AlphaFoldDB" id="E1ZMI5"/>
<accession>E1ZMI5</accession>
<dbReference type="EMBL" id="GL433853">
    <property type="protein sequence ID" value="EFN53121.1"/>
    <property type="molecule type" value="Genomic_DNA"/>
</dbReference>
<keyword evidence="4" id="KW-1185">Reference proteome</keyword>
<dbReference type="InterPro" id="IPR019128">
    <property type="entry name" value="Dcc1"/>
</dbReference>
<gene>
    <name evidence="3" type="ORF">CHLNCDRAFT_137476</name>
</gene>
<dbReference type="KEGG" id="cvr:CHLNCDRAFT_137476"/>
<dbReference type="GO" id="GO:0031390">
    <property type="term" value="C:Ctf18 RFC-like complex"/>
    <property type="evidence" value="ECO:0007669"/>
    <property type="project" value="InterPro"/>
</dbReference>
<dbReference type="GO" id="GO:0006260">
    <property type="term" value="P:DNA replication"/>
    <property type="evidence" value="ECO:0007669"/>
    <property type="project" value="UniProtKB-KW"/>
</dbReference>
<organism evidence="4">
    <name type="scientific">Chlorella variabilis</name>
    <name type="common">Green alga</name>
    <dbReference type="NCBI Taxonomy" id="554065"/>
    <lineage>
        <taxon>Eukaryota</taxon>
        <taxon>Viridiplantae</taxon>
        <taxon>Chlorophyta</taxon>
        <taxon>core chlorophytes</taxon>
        <taxon>Trebouxiophyceae</taxon>
        <taxon>Chlorellales</taxon>
        <taxon>Chlorellaceae</taxon>
        <taxon>Chlorella clade</taxon>
        <taxon>Chlorella</taxon>
    </lineage>
</organism>
<dbReference type="PANTHER" id="PTHR13395">
    <property type="entry name" value="SISTER CHROMATID COHESION PROTEIN DCC1-RELATED"/>
    <property type="match status" value="1"/>
</dbReference>
<dbReference type="PANTHER" id="PTHR13395:SF6">
    <property type="entry name" value="SISTER CHROMATID COHESION PROTEIN DCC1"/>
    <property type="match status" value="1"/>
</dbReference>
<evidence type="ECO:0000313" key="3">
    <source>
        <dbReference type="EMBL" id="EFN53121.1"/>
    </source>
</evidence>
<dbReference type="GO" id="GO:0034088">
    <property type="term" value="P:maintenance of mitotic sister chromatid cohesion"/>
    <property type="evidence" value="ECO:0007669"/>
    <property type="project" value="TreeGrafter"/>
</dbReference>
<dbReference type="Pfam" id="PF09724">
    <property type="entry name" value="Dcc1"/>
    <property type="match status" value="1"/>
</dbReference>
<reference evidence="3 4" key="1">
    <citation type="journal article" date="2010" name="Plant Cell">
        <title>The Chlorella variabilis NC64A genome reveals adaptation to photosymbiosis, coevolution with viruses, and cryptic sex.</title>
        <authorList>
            <person name="Blanc G."/>
            <person name="Duncan G."/>
            <person name="Agarkova I."/>
            <person name="Borodovsky M."/>
            <person name="Gurnon J."/>
            <person name="Kuo A."/>
            <person name="Lindquist E."/>
            <person name="Lucas S."/>
            <person name="Pangilinan J."/>
            <person name="Polle J."/>
            <person name="Salamov A."/>
            <person name="Terry A."/>
            <person name="Yamada T."/>
            <person name="Dunigan D.D."/>
            <person name="Grigoriev I.V."/>
            <person name="Claverie J.M."/>
            <person name="Van Etten J.L."/>
        </authorList>
    </citation>
    <scope>NUCLEOTIDE SEQUENCE [LARGE SCALE GENOMIC DNA]</scope>
    <source>
        <strain evidence="3 4">NC64A</strain>
    </source>
</reference>
<dbReference type="OMA" id="DSESWPF"/>
<dbReference type="RefSeq" id="XP_005845223.1">
    <property type="nucleotide sequence ID" value="XM_005845161.1"/>
</dbReference>
<dbReference type="OrthoDB" id="509283at2759"/>
<evidence type="ECO:0008006" key="5">
    <source>
        <dbReference type="Google" id="ProtNLM"/>
    </source>
</evidence>